<keyword evidence="7" id="KW-1185">Reference proteome</keyword>
<dbReference type="Pfam" id="PF06050">
    <property type="entry name" value="HGD-D"/>
    <property type="match status" value="1"/>
</dbReference>
<sequence length="417" mass="47340">MTTEEKAPEQAPEKPKHVPAIKVLAQLSEKMYEQAYEAKERGEMVGWCSSNFPPEIAETFGLHVVYPESQAAAISAKGGSLPLIEHAEGELGFSNDICAYARINLAYADLGACPNGERDMPLPDFVLGATSICETMMPWYEDLSYMLDVPMLFFDIPFNDQHDVDDKRIKYLKAQYEYLVEQLEKITGKTWDEERFQEVCDTSVAVSKAWLEATSYVQYDPSPMNGFDLFNHMAIATTARPKKESLDAFTYLIDECRQYVKINKSTFKPDEQYRILYEGIAVWPYLRATSMPMWANGVNVTGCVYCPAFSGVYEDVDGWMKACIDVPNCQNLERATEAREKLCKDGKCDGALIHINRSCKMWSGFMPEMGRRISRDLNIPVVLFDGDQSDPRNFSEAQYETRLQGLVEIMQNNKKGE</sequence>
<reference evidence="5 7" key="1">
    <citation type="journal article" date="2018" name="Elife">
        <title>Discovery and characterization of a prevalent human gut bacterial enzyme sufficient for the inactivation of a family of plant toxins.</title>
        <authorList>
            <person name="Koppel N."/>
            <person name="Bisanz J.E."/>
            <person name="Pandelia M.E."/>
            <person name="Turnbaugh P.J."/>
            <person name="Balskus E.P."/>
        </authorList>
    </citation>
    <scope>NUCLEOTIDE SEQUENCE [LARGE SCALE GENOMIC DNA]</scope>
    <source>
        <strain evidence="5 7">DSM 16107</strain>
    </source>
</reference>
<evidence type="ECO:0000313" key="7">
    <source>
        <dbReference type="Proteomes" id="UP000253817"/>
    </source>
</evidence>
<dbReference type="RefSeq" id="WP_114546407.1">
    <property type="nucleotide sequence ID" value="NZ_JAJCHC010000004.1"/>
</dbReference>
<dbReference type="AlphaFoldDB" id="A0A3N0ITU6"/>
<evidence type="ECO:0000256" key="4">
    <source>
        <dbReference type="ARBA" id="ARBA00023014"/>
    </source>
</evidence>
<dbReference type="Proteomes" id="UP000270112">
    <property type="component" value="Unassembled WGS sequence"/>
</dbReference>
<dbReference type="Gene3D" id="3.40.50.11890">
    <property type="match status" value="1"/>
</dbReference>
<keyword evidence="2" id="KW-0479">Metal-binding</keyword>
<keyword evidence="3" id="KW-0408">Iron</keyword>
<keyword evidence="4" id="KW-0411">Iron-sulfur</keyword>
<dbReference type="GO" id="GO:0046872">
    <property type="term" value="F:metal ion binding"/>
    <property type="evidence" value="ECO:0007669"/>
    <property type="project" value="UniProtKB-KW"/>
</dbReference>
<dbReference type="EMBL" id="QICC01000084">
    <property type="protein sequence ID" value="RNM40408.1"/>
    <property type="molecule type" value="Genomic_DNA"/>
</dbReference>
<dbReference type="InterPro" id="IPR010327">
    <property type="entry name" value="FldB/FldC_alpha/beta"/>
</dbReference>
<reference evidence="8" key="2">
    <citation type="submission" date="2018-05" db="EMBL/GenBank/DDBJ databases">
        <title>Genome Sequencing of selected type strains of the family Eggerthellaceae.</title>
        <authorList>
            <person name="Danylec N."/>
            <person name="Stoll D.A."/>
            <person name="Doetsch A."/>
            <person name="Huch M."/>
        </authorList>
    </citation>
    <scope>NUCLEOTIDE SEQUENCE [LARGE SCALE GENOMIC DNA]</scope>
    <source>
        <strain evidence="8">DSM 16107</strain>
    </source>
</reference>
<dbReference type="OrthoDB" id="3175226at2"/>
<comment type="similarity">
    <text evidence="1">Belongs to the FldB/FldC dehydratase alpha/beta subunit family.</text>
</comment>
<gene>
    <name evidence="5" type="ORF">C1876_09090</name>
    <name evidence="6" type="ORF">DMP09_14470</name>
</gene>
<dbReference type="Gene3D" id="3.40.50.11900">
    <property type="match status" value="1"/>
</dbReference>
<protein>
    <submittedName>
        <fullName evidence="6">2-hydroxyglutaryl-CoA dehydratase</fullName>
    </submittedName>
</protein>
<evidence type="ECO:0000256" key="3">
    <source>
        <dbReference type="ARBA" id="ARBA00023004"/>
    </source>
</evidence>
<reference evidence="6" key="3">
    <citation type="journal article" date="2019" name="Microbiol. Resour. Announc.">
        <title>Draft Genome Sequences of Type Strains of Gordonibacter faecihominis, Paraeggerthella hongkongensis, Parvibacter caecicola,Slackia equolifaciens, Slackia faecicanis, and Slackia isoflavoniconvertens.</title>
        <authorList>
            <person name="Danylec N."/>
            <person name="Stoll D.A."/>
            <person name="Dotsch A."/>
            <person name="Huch M."/>
        </authorList>
    </citation>
    <scope>NUCLEOTIDE SEQUENCE</scope>
    <source>
        <strain evidence="6">DSM 16107</strain>
    </source>
</reference>
<accession>A0A3N0ITU6</accession>
<dbReference type="GO" id="GO:0016836">
    <property type="term" value="F:hydro-lyase activity"/>
    <property type="evidence" value="ECO:0007669"/>
    <property type="project" value="UniProtKB-ARBA"/>
</dbReference>
<proteinExistence type="inferred from homology"/>
<evidence type="ECO:0000313" key="8">
    <source>
        <dbReference type="Proteomes" id="UP000270112"/>
    </source>
</evidence>
<dbReference type="GO" id="GO:0051536">
    <property type="term" value="F:iron-sulfur cluster binding"/>
    <property type="evidence" value="ECO:0007669"/>
    <property type="project" value="UniProtKB-KW"/>
</dbReference>
<comment type="caution">
    <text evidence="6">The sequence shown here is derived from an EMBL/GenBank/DDBJ whole genome shotgun (WGS) entry which is preliminary data.</text>
</comment>
<dbReference type="Proteomes" id="UP000253817">
    <property type="component" value="Unassembled WGS sequence"/>
</dbReference>
<dbReference type="PANTHER" id="PTHR30548">
    <property type="entry name" value="2-HYDROXYGLUTARYL-COA DEHYDRATASE, D-COMPONENT-RELATED"/>
    <property type="match status" value="1"/>
</dbReference>
<organism evidence="6 8">
    <name type="scientific">Eggerthella sinensis</name>
    <dbReference type="NCBI Taxonomy" id="242230"/>
    <lineage>
        <taxon>Bacteria</taxon>
        <taxon>Bacillati</taxon>
        <taxon>Actinomycetota</taxon>
        <taxon>Coriobacteriia</taxon>
        <taxon>Eggerthellales</taxon>
        <taxon>Eggerthellaceae</taxon>
        <taxon>Eggerthella</taxon>
    </lineage>
</organism>
<dbReference type="EMBL" id="PPTT01000014">
    <property type="protein sequence ID" value="RDB68597.1"/>
    <property type="molecule type" value="Genomic_DNA"/>
</dbReference>
<evidence type="ECO:0000313" key="5">
    <source>
        <dbReference type="EMBL" id="RDB68597.1"/>
    </source>
</evidence>
<evidence type="ECO:0000313" key="6">
    <source>
        <dbReference type="EMBL" id="RNM40408.1"/>
    </source>
</evidence>
<evidence type="ECO:0000256" key="2">
    <source>
        <dbReference type="ARBA" id="ARBA00022723"/>
    </source>
</evidence>
<name>A0A3N0ITU6_9ACTN</name>
<dbReference type="PANTHER" id="PTHR30548:SF4">
    <property type="entry name" value="SUBUNIT OF OXYGEN-SENSITIVE 2-HYDROXYISOCAPROYL-COA DEHYDRATASE"/>
    <property type="match status" value="1"/>
</dbReference>
<evidence type="ECO:0000256" key="1">
    <source>
        <dbReference type="ARBA" id="ARBA00005806"/>
    </source>
</evidence>